<dbReference type="RefSeq" id="XP_019028793.1">
    <property type="nucleotide sequence ID" value="XM_019179176.1"/>
</dbReference>
<protein>
    <submittedName>
        <fullName evidence="2">Uncharacterized protein</fullName>
    </submittedName>
</protein>
<comment type="caution">
    <text evidence="2">The sequence shown here is derived from an EMBL/GenBank/DDBJ whole genome shotgun (WGS) entry which is preliminary data.</text>
</comment>
<evidence type="ECO:0000256" key="1">
    <source>
        <dbReference type="SAM" id="MobiDB-lite"/>
    </source>
</evidence>
<feature type="region of interest" description="Disordered" evidence="1">
    <location>
        <begin position="155"/>
        <end position="205"/>
    </location>
</feature>
<organism evidence="2 3">
    <name type="scientific">Cryptococcus wingfieldii CBS 7118</name>
    <dbReference type="NCBI Taxonomy" id="1295528"/>
    <lineage>
        <taxon>Eukaryota</taxon>
        <taxon>Fungi</taxon>
        <taxon>Dikarya</taxon>
        <taxon>Basidiomycota</taxon>
        <taxon>Agaricomycotina</taxon>
        <taxon>Tremellomycetes</taxon>
        <taxon>Tremellales</taxon>
        <taxon>Cryptococcaceae</taxon>
        <taxon>Cryptococcus</taxon>
    </lineage>
</organism>
<name>A0A1E3IGD1_9TREE</name>
<feature type="compositionally biased region" description="Polar residues" evidence="1">
    <location>
        <begin position="167"/>
        <end position="177"/>
    </location>
</feature>
<gene>
    <name evidence="2" type="ORF">L198_07163</name>
</gene>
<dbReference type="GeneID" id="30196374"/>
<reference evidence="2 3" key="1">
    <citation type="submission" date="2016-06" db="EMBL/GenBank/DDBJ databases">
        <title>Evolution of pathogenesis and genome organization in the Tremellales.</title>
        <authorList>
            <person name="Cuomo C."/>
            <person name="Litvintseva A."/>
            <person name="Heitman J."/>
            <person name="Chen Y."/>
            <person name="Sun S."/>
            <person name="Springer D."/>
            <person name="Dromer F."/>
            <person name="Young S."/>
            <person name="Zeng Q."/>
            <person name="Chapman S."/>
            <person name="Gujja S."/>
            <person name="Saif S."/>
            <person name="Birren B."/>
        </authorList>
    </citation>
    <scope>NUCLEOTIDE SEQUENCE [LARGE SCALE GENOMIC DNA]</scope>
    <source>
        <strain evidence="2 3">CBS 7118</strain>
    </source>
</reference>
<feature type="compositionally biased region" description="Low complexity" evidence="1">
    <location>
        <begin position="178"/>
        <end position="197"/>
    </location>
</feature>
<keyword evidence="3" id="KW-1185">Reference proteome</keyword>
<proteinExistence type="predicted"/>
<dbReference type="EMBL" id="AWGH01000030">
    <property type="protein sequence ID" value="ODN86801.1"/>
    <property type="molecule type" value="Genomic_DNA"/>
</dbReference>
<evidence type="ECO:0000313" key="2">
    <source>
        <dbReference type="EMBL" id="ODN86801.1"/>
    </source>
</evidence>
<dbReference type="Proteomes" id="UP000094819">
    <property type="component" value="Unassembled WGS sequence"/>
</dbReference>
<dbReference type="AlphaFoldDB" id="A0A1E3IGD1"/>
<sequence length="205" mass="23110">MRLAKIFTKKHDKTEATFDDVTLAFYDAGRSLMDTRKTVKALEIERATLLHSMAAVTGLEYKSLRSDFLETRKEEGFVRGDNKISNAELLGEWMNSSAEERSTWDHQPWENMRSRLELEGQQTSRASEIVQADNDILRSALDAITTYRDRSAHMSYNRQDKALRRVSQIQGHMTSQRGEASGSASSSAGESADNSGSPSWWSNLP</sequence>
<dbReference type="OrthoDB" id="2576184at2759"/>
<evidence type="ECO:0000313" key="3">
    <source>
        <dbReference type="Proteomes" id="UP000094819"/>
    </source>
</evidence>
<accession>A0A1E3IGD1</accession>